<dbReference type="OrthoDB" id="9790161at2"/>
<keyword evidence="2" id="KW-1185">Reference proteome</keyword>
<dbReference type="PANTHER" id="PTHR38009">
    <property type="entry name" value="CONSERVED HYPOTHETICAL PHAGE TAIL PROTEIN"/>
    <property type="match status" value="1"/>
</dbReference>
<evidence type="ECO:0000313" key="1">
    <source>
        <dbReference type="EMBL" id="KGQ19379.1"/>
    </source>
</evidence>
<dbReference type="PATRIC" id="fig|1300345.3.peg.1572"/>
<dbReference type="GO" id="GO:0005198">
    <property type="term" value="F:structural molecule activity"/>
    <property type="evidence" value="ECO:0007669"/>
    <property type="project" value="InterPro"/>
</dbReference>
<dbReference type="NCBIfam" id="TIGR02241">
    <property type="entry name" value="conserved hypothetical phage tail region protein"/>
    <property type="match status" value="1"/>
</dbReference>
<comment type="caution">
    <text evidence="1">The sequence shown here is derived from an EMBL/GenBank/DDBJ whole genome shotgun (WGS) entry which is preliminary data.</text>
</comment>
<name>A0A0A2X2A6_9GAMM</name>
<dbReference type="eggNOG" id="ENOG5032T2H">
    <property type="taxonomic scope" value="Bacteria"/>
</dbReference>
<dbReference type="PANTHER" id="PTHR38009:SF1">
    <property type="entry name" value="CONSERVED HYPOTHETICAL PHAGE TAIL PROTEIN"/>
    <property type="match status" value="1"/>
</dbReference>
<sequence>MSETGARLDPATAFRFTVQFDDLPPGGFSDCTGLQSEVEVQEYAEGGLNTHTWKLPGRSKQGNVTFKRGIVNKVLWDWYRAIADGDFKARNCSIYVHDPSGANDVLEFQLVDAFPVKWLGPELGAGQNNLAIETMEVAHQGFTRRR</sequence>
<protein>
    <submittedName>
        <fullName evidence="1">Putative phage tail tube protein gp19</fullName>
    </submittedName>
</protein>
<dbReference type="RefSeq" id="WP_036168367.1">
    <property type="nucleotide sequence ID" value="NZ_JRKJ01000008.1"/>
</dbReference>
<dbReference type="AlphaFoldDB" id="A0A0A2X2A6"/>
<dbReference type="InterPro" id="IPR011747">
    <property type="entry name" value="CHP02241"/>
</dbReference>
<dbReference type="EMBL" id="JRKJ01000008">
    <property type="protein sequence ID" value="KGQ19379.1"/>
    <property type="molecule type" value="Genomic_DNA"/>
</dbReference>
<dbReference type="STRING" id="1300345.LF41_3029"/>
<dbReference type="InterPro" id="IPR010667">
    <property type="entry name" value="Phage_T4_Gp19"/>
</dbReference>
<organism evidence="1 2">
    <name type="scientific">Lysobacter dokdonensis DS-58</name>
    <dbReference type="NCBI Taxonomy" id="1300345"/>
    <lineage>
        <taxon>Bacteria</taxon>
        <taxon>Pseudomonadati</taxon>
        <taxon>Pseudomonadota</taxon>
        <taxon>Gammaproteobacteria</taxon>
        <taxon>Lysobacterales</taxon>
        <taxon>Lysobacteraceae</taxon>
        <taxon>Noviluteimonas</taxon>
    </lineage>
</organism>
<dbReference type="Pfam" id="PF06841">
    <property type="entry name" value="Phage_T4_gp19"/>
    <property type="match status" value="1"/>
</dbReference>
<proteinExistence type="predicted"/>
<dbReference type="Proteomes" id="UP000030518">
    <property type="component" value="Unassembled WGS sequence"/>
</dbReference>
<gene>
    <name evidence="1" type="ORF">LF41_3029</name>
</gene>
<evidence type="ECO:0000313" key="2">
    <source>
        <dbReference type="Proteomes" id="UP000030518"/>
    </source>
</evidence>
<reference evidence="1 2" key="1">
    <citation type="submission" date="2014-09" db="EMBL/GenBank/DDBJ databases">
        <title>Genome sequences of Lysobacter dokdonensis DS-58.</title>
        <authorList>
            <person name="Kim J.F."/>
            <person name="Kwak M.-J."/>
        </authorList>
    </citation>
    <scope>NUCLEOTIDE SEQUENCE [LARGE SCALE GENOMIC DNA]</scope>
    <source>
        <strain evidence="1 2">DS-58</strain>
    </source>
</reference>
<accession>A0A0A2X2A6</accession>